<evidence type="ECO:0000313" key="2">
    <source>
        <dbReference type="Proteomes" id="UP000023152"/>
    </source>
</evidence>
<keyword evidence="2" id="KW-1185">Reference proteome</keyword>
<evidence type="ECO:0000313" key="1">
    <source>
        <dbReference type="EMBL" id="ETO05337.1"/>
    </source>
</evidence>
<proteinExistence type="predicted"/>
<comment type="caution">
    <text evidence="1">The sequence shown here is derived from an EMBL/GenBank/DDBJ whole genome shotgun (WGS) entry which is preliminary data.</text>
</comment>
<sequence length="159" mass="18547">MEQVSSLSCTIKHPLILLTGAIKYEQQSYLKNAKQDLYLLETLFQNKFGYQIFNTYDLQNPVTESLTFNGLNEFILKHCLNKGNYISYDGLIFVCQDRDIFNISVVFDDAESINENPFEIFYQVIENNIDKNLDLIIKQVIKNACDPIHITHFTNIYPY</sequence>
<accession>X6LW20</accession>
<organism evidence="1 2">
    <name type="scientific">Reticulomyxa filosa</name>
    <dbReference type="NCBI Taxonomy" id="46433"/>
    <lineage>
        <taxon>Eukaryota</taxon>
        <taxon>Sar</taxon>
        <taxon>Rhizaria</taxon>
        <taxon>Retaria</taxon>
        <taxon>Foraminifera</taxon>
        <taxon>Monothalamids</taxon>
        <taxon>Reticulomyxidae</taxon>
        <taxon>Reticulomyxa</taxon>
    </lineage>
</organism>
<name>X6LW20_RETFI</name>
<protein>
    <submittedName>
        <fullName evidence="1">Uncharacterized protein</fullName>
    </submittedName>
</protein>
<dbReference type="AlphaFoldDB" id="X6LW20"/>
<gene>
    <name evidence="1" type="ORF">RFI_32060</name>
</gene>
<reference evidence="1 2" key="1">
    <citation type="journal article" date="2013" name="Curr. Biol.">
        <title>The Genome of the Foraminiferan Reticulomyxa filosa.</title>
        <authorList>
            <person name="Glockner G."/>
            <person name="Hulsmann N."/>
            <person name="Schleicher M."/>
            <person name="Noegel A.A."/>
            <person name="Eichinger L."/>
            <person name="Gallinger C."/>
            <person name="Pawlowski J."/>
            <person name="Sierra R."/>
            <person name="Euteneuer U."/>
            <person name="Pillet L."/>
            <person name="Moustafa A."/>
            <person name="Platzer M."/>
            <person name="Groth M."/>
            <person name="Szafranski K."/>
            <person name="Schliwa M."/>
        </authorList>
    </citation>
    <scope>NUCLEOTIDE SEQUENCE [LARGE SCALE GENOMIC DNA]</scope>
</reference>
<dbReference type="EMBL" id="ASPP01028253">
    <property type="protein sequence ID" value="ETO05337.1"/>
    <property type="molecule type" value="Genomic_DNA"/>
</dbReference>
<dbReference type="Proteomes" id="UP000023152">
    <property type="component" value="Unassembled WGS sequence"/>
</dbReference>